<dbReference type="Pfam" id="PF04303">
    <property type="entry name" value="PrpF"/>
    <property type="match status" value="1"/>
</dbReference>
<comment type="similarity">
    <text evidence="1">Belongs to the PrpF family.</text>
</comment>
<sequence length="396" mass="41134">MTHVAQIKIPATYMRGGTSKGVFFRLQDLPAVAQVPGAARDALLLRVIGSPDPYGKQIDGMGGATSSTSKTVILSKSAKPDHDVDYLFGQVSIDKAFVDWSGNCGNLSAAVGSFAISAGLVDAARLPHNGVAVVRIWQANISKTIIAHVPMSNGEVQETGDFELDGVTFPAAEVQLEFMNPAADEDGAGGSMFPTGNLVDDLDVPGFGSLKVTMINAGIPTIFVNAEAIGYTGTELQDAINGDAQALAKFETIRAHGALRMGLIKDVAEAANRQHTPKVAFVAKPAAYVSSSGKRVNAGDIDLLVRAMSMGKLHHAMMGTAAVAIGTAAAIPGTLVNLAAGGGLREAVRFGHPSGTLRVGAQAAQVDGEWSVTKAIMSRSARILMEGWVRVPGDAF</sequence>
<dbReference type="FunFam" id="3.10.310.10:FF:000018">
    <property type="entry name" value="2-methylaconitate cis-trans isomerase"/>
    <property type="match status" value="1"/>
</dbReference>
<dbReference type="GO" id="GO:0019629">
    <property type="term" value="P:propionate catabolic process, 2-methylcitrate cycle"/>
    <property type="evidence" value="ECO:0007669"/>
    <property type="project" value="InterPro"/>
</dbReference>
<organism evidence="3 4">
    <name type="scientific">Undibacterium parvum</name>
    <dbReference type="NCBI Taxonomy" id="401471"/>
    <lineage>
        <taxon>Bacteria</taxon>
        <taxon>Pseudomonadati</taxon>
        <taxon>Pseudomonadota</taxon>
        <taxon>Betaproteobacteria</taxon>
        <taxon>Burkholderiales</taxon>
        <taxon>Oxalobacteraceae</taxon>
        <taxon>Undibacterium</taxon>
    </lineage>
</organism>
<dbReference type="AlphaFoldDB" id="A0A3Q9BNS2"/>
<keyword evidence="2 3" id="KW-0413">Isomerase</keyword>
<accession>A0A3Q9BNS2</accession>
<dbReference type="KEGG" id="upv:EJN92_03215"/>
<dbReference type="Gene3D" id="3.10.310.10">
    <property type="entry name" value="Diaminopimelate Epimerase, Chain A, domain 1"/>
    <property type="match status" value="2"/>
</dbReference>
<dbReference type="PANTHER" id="PTHR43709">
    <property type="entry name" value="ACONITATE ISOMERASE-RELATED"/>
    <property type="match status" value="1"/>
</dbReference>
<evidence type="ECO:0000256" key="2">
    <source>
        <dbReference type="ARBA" id="ARBA00023235"/>
    </source>
</evidence>
<dbReference type="InterPro" id="IPR007400">
    <property type="entry name" value="PrpF-like"/>
</dbReference>
<dbReference type="SUPFAM" id="SSF54506">
    <property type="entry name" value="Diaminopimelate epimerase-like"/>
    <property type="match status" value="2"/>
</dbReference>
<dbReference type="OrthoDB" id="9779763at2"/>
<evidence type="ECO:0000256" key="1">
    <source>
        <dbReference type="ARBA" id="ARBA00007673"/>
    </source>
</evidence>
<dbReference type="NCBIfam" id="TIGR02334">
    <property type="entry name" value="prpF"/>
    <property type="match status" value="1"/>
</dbReference>
<reference evidence="3 4" key="1">
    <citation type="journal article" date="2011" name="Int. J. Syst. Evol. Microbiol.">
        <title>Description of Undibacterium oligocarboniphilum sp. nov., isolated from purified water, and Undibacterium pigrum strain CCUG 49012 as the type strain of Undibacterium parvum sp. nov., and emended descriptions of the genus Undibacterium and the species Undibacterium pigrum.</title>
        <authorList>
            <person name="Eder W."/>
            <person name="Wanner G."/>
            <person name="Ludwig W."/>
            <person name="Busse H.J."/>
            <person name="Ziemke-Kageler F."/>
            <person name="Lang E."/>
        </authorList>
    </citation>
    <scope>NUCLEOTIDE SEQUENCE [LARGE SCALE GENOMIC DNA]</scope>
    <source>
        <strain evidence="3 4">DSM 23061</strain>
    </source>
</reference>
<keyword evidence="4" id="KW-1185">Reference proteome</keyword>
<dbReference type="EMBL" id="CP034464">
    <property type="protein sequence ID" value="AZP11107.1"/>
    <property type="molecule type" value="Genomic_DNA"/>
</dbReference>
<dbReference type="PANTHER" id="PTHR43709:SF2">
    <property type="entry name" value="DUF453 DOMAIN PROTEIN (AFU_ORTHOLOGUE AFUA_6G00360)"/>
    <property type="match status" value="1"/>
</dbReference>
<gene>
    <name evidence="3" type="primary">prpF</name>
    <name evidence="3" type="ORF">EJN92_03215</name>
</gene>
<evidence type="ECO:0000313" key="4">
    <source>
        <dbReference type="Proteomes" id="UP000275663"/>
    </source>
</evidence>
<dbReference type="GO" id="GO:0016853">
    <property type="term" value="F:isomerase activity"/>
    <property type="evidence" value="ECO:0007669"/>
    <property type="project" value="UniProtKB-KW"/>
</dbReference>
<name>A0A3Q9BNS2_9BURK</name>
<dbReference type="Proteomes" id="UP000275663">
    <property type="component" value="Chromosome"/>
</dbReference>
<proteinExistence type="inferred from homology"/>
<dbReference type="InterPro" id="IPR012709">
    <property type="entry name" value="PrpF"/>
</dbReference>
<evidence type="ECO:0000313" key="3">
    <source>
        <dbReference type="EMBL" id="AZP11107.1"/>
    </source>
</evidence>
<protein>
    <submittedName>
        <fullName evidence="3">2-methylaconitate cis-trans isomerase PrpF</fullName>
    </submittedName>
</protein>
<dbReference type="RefSeq" id="WP_126126506.1">
    <property type="nucleotide sequence ID" value="NZ_CP034464.1"/>
</dbReference>